<protein>
    <submittedName>
        <fullName evidence="1">Uncharacterized protein</fullName>
    </submittedName>
</protein>
<reference evidence="2" key="2">
    <citation type="journal article" date="2018" name="Mol. Plant Microbe Interact.">
        <title>Genome sequence resources for the wheat stripe rust pathogen (Puccinia striiformis f. sp. tritici) and the barley stripe rust pathogen (Puccinia striiformis f. sp. hordei).</title>
        <authorList>
            <person name="Xia C."/>
            <person name="Wang M."/>
            <person name="Yin C."/>
            <person name="Cornejo O.E."/>
            <person name="Hulbert S.H."/>
            <person name="Chen X."/>
        </authorList>
    </citation>
    <scope>NUCLEOTIDE SEQUENCE [LARGE SCALE GENOMIC DNA]</scope>
    <source>
        <strain evidence="2">93-210</strain>
    </source>
</reference>
<dbReference type="Proteomes" id="UP001060170">
    <property type="component" value="Chromosome 11"/>
</dbReference>
<keyword evidence="2" id="KW-1185">Reference proteome</keyword>
<reference evidence="1 2" key="3">
    <citation type="journal article" date="2022" name="Microbiol. Spectr.">
        <title>Folding features and dynamics of 3D genome architecture in plant fungal pathogens.</title>
        <authorList>
            <person name="Xia C."/>
        </authorList>
    </citation>
    <scope>NUCLEOTIDE SEQUENCE [LARGE SCALE GENOMIC DNA]</scope>
    <source>
        <strain evidence="1 2">93-210</strain>
    </source>
</reference>
<proteinExistence type="predicted"/>
<dbReference type="EMBL" id="CM045875">
    <property type="protein sequence ID" value="KAI7943905.1"/>
    <property type="molecule type" value="Genomic_DNA"/>
</dbReference>
<comment type="caution">
    <text evidence="1">The sequence shown here is derived from an EMBL/GenBank/DDBJ whole genome shotgun (WGS) entry which is preliminary data.</text>
</comment>
<evidence type="ECO:0000313" key="2">
    <source>
        <dbReference type="Proteomes" id="UP001060170"/>
    </source>
</evidence>
<name>A0ACC0E246_9BASI</name>
<gene>
    <name evidence="1" type="ORF">MJO28_011433</name>
</gene>
<accession>A0ACC0E246</accession>
<sequence>MGPVGGPGMPEMLKPSSMIMGAGLGNDVACLTDSRFSGGYSQLHIFNFSFHNPTDRPHLTPFRSHGFCISHIVPKAVKGGPIGLLKDGDQEIRKICKYFYKLEPVMIDRPSAVSLDLHKAGANVDDDSTGALSLDRNKDRQATPVPDEERSGPAGTQGANKDNLNGLFETARSLSTPSAFLATGLPSQASQTPCLSPAKTPQPPGSQSQSQGQCRMSYTERITERCGKTNQNILLLHNILNKHHRI</sequence>
<reference evidence="2" key="1">
    <citation type="journal article" date="2018" name="BMC Genomics">
        <title>Genomic insights into host adaptation between the wheat stripe rust pathogen (Puccinia striiformis f. sp. tritici) and the barley stripe rust pathogen (Puccinia striiformis f. sp. hordei).</title>
        <authorList>
            <person name="Xia C."/>
            <person name="Wang M."/>
            <person name="Yin C."/>
            <person name="Cornejo O.E."/>
            <person name="Hulbert S.H."/>
            <person name="Chen X."/>
        </authorList>
    </citation>
    <scope>NUCLEOTIDE SEQUENCE [LARGE SCALE GENOMIC DNA]</scope>
    <source>
        <strain evidence="2">93-210</strain>
    </source>
</reference>
<evidence type="ECO:0000313" key="1">
    <source>
        <dbReference type="EMBL" id="KAI7943905.1"/>
    </source>
</evidence>
<organism evidence="1 2">
    <name type="scientific">Puccinia striiformis f. sp. tritici</name>
    <dbReference type="NCBI Taxonomy" id="168172"/>
    <lineage>
        <taxon>Eukaryota</taxon>
        <taxon>Fungi</taxon>
        <taxon>Dikarya</taxon>
        <taxon>Basidiomycota</taxon>
        <taxon>Pucciniomycotina</taxon>
        <taxon>Pucciniomycetes</taxon>
        <taxon>Pucciniales</taxon>
        <taxon>Pucciniaceae</taxon>
        <taxon>Puccinia</taxon>
    </lineage>
</organism>